<evidence type="ECO:0000313" key="2">
    <source>
        <dbReference type="WBParaSite" id="nRc.2.0.1.t27708-RA"/>
    </source>
</evidence>
<dbReference type="WBParaSite" id="nRc.2.0.1.t27708-RA">
    <property type="protein sequence ID" value="nRc.2.0.1.t27708-RA"/>
    <property type="gene ID" value="nRc.2.0.1.g27708"/>
</dbReference>
<sequence length="85" mass="9610">MEVGTFGQAEPGIHYDNEFAETVVDGMTNRRNPHSDGGYGLNGHLYLPFSAERNGMQSTERWIYIDSHGKKLDFIFGLVMKTIKD</sequence>
<organism evidence="1 2">
    <name type="scientific">Romanomermis culicivorax</name>
    <name type="common">Nematode worm</name>
    <dbReference type="NCBI Taxonomy" id="13658"/>
    <lineage>
        <taxon>Eukaryota</taxon>
        <taxon>Metazoa</taxon>
        <taxon>Ecdysozoa</taxon>
        <taxon>Nematoda</taxon>
        <taxon>Enoplea</taxon>
        <taxon>Dorylaimia</taxon>
        <taxon>Mermithida</taxon>
        <taxon>Mermithoidea</taxon>
        <taxon>Mermithidae</taxon>
        <taxon>Romanomermis</taxon>
    </lineage>
</organism>
<keyword evidence="1" id="KW-1185">Reference proteome</keyword>
<dbReference type="AlphaFoldDB" id="A0A915JNN1"/>
<protein>
    <submittedName>
        <fullName evidence="2">Transposase</fullName>
    </submittedName>
</protein>
<name>A0A915JNN1_ROMCU</name>
<proteinExistence type="predicted"/>
<accession>A0A915JNN1</accession>
<reference evidence="2" key="1">
    <citation type="submission" date="2022-11" db="UniProtKB">
        <authorList>
            <consortium name="WormBaseParasite"/>
        </authorList>
    </citation>
    <scope>IDENTIFICATION</scope>
</reference>
<evidence type="ECO:0000313" key="1">
    <source>
        <dbReference type="Proteomes" id="UP000887565"/>
    </source>
</evidence>
<dbReference type="Proteomes" id="UP000887565">
    <property type="component" value="Unplaced"/>
</dbReference>